<dbReference type="PROSITE" id="PS51123">
    <property type="entry name" value="OMPA_2"/>
    <property type="match status" value="1"/>
</dbReference>
<evidence type="ECO:0000256" key="5">
    <source>
        <dbReference type="SAM" id="MobiDB-lite"/>
    </source>
</evidence>
<evidence type="ECO:0000256" key="4">
    <source>
        <dbReference type="PROSITE-ProRule" id="PRU00473"/>
    </source>
</evidence>
<dbReference type="AlphaFoldDB" id="A0A841HU56"/>
<evidence type="ECO:0000256" key="3">
    <source>
        <dbReference type="ARBA" id="ARBA00023237"/>
    </source>
</evidence>
<evidence type="ECO:0000313" key="8">
    <source>
        <dbReference type="Proteomes" id="UP000588068"/>
    </source>
</evidence>
<evidence type="ECO:0000313" key="7">
    <source>
        <dbReference type="EMBL" id="MBB6095740.1"/>
    </source>
</evidence>
<dbReference type="Proteomes" id="UP000588068">
    <property type="component" value="Unassembled WGS sequence"/>
</dbReference>
<dbReference type="EMBL" id="JACHHZ010000006">
    <property type="protein sequence ID" value="MBB6095740.1"/>
    <property type="molecule type" value="Genomic_DNA"/>
</dbReference>
<dbReference type="RefSeq" id="WP_184335135.1">
    <property type="nucleotide sequence ID" value="NZ_JACHHZ010000006.1"/>
</dbReference>
<evidence type="ECO:0000256" key="2">
    <source>
        <dbReference type="ARBA" id="ARBA00023136"/>
    </source>
</evidence>
<accession>A0A841HU56</accession>
<keyword evidence="2 4" id="KW-0472">Membrane</keyword>
<dbReference type="PANTHER" id="PTHR30329">
    <property type="entry name" value="STATOR ELEMENT OF FLAGELLAR MOTOR COMPLEX"/>
    <property type="match status" value="1"/>
</dbReference>
<dbReference type="PANTHER" id="PTHR30329:SF21">
    <property type="entry name" value="LIPOPROTEIN YIAD-RELATED"/>
    <property type="match status" value="1"/>
</dbReference>
<comment type="caution">
    <text evidence="7">The sequence shown here is derived from an EMBL/GenBank/DDBJ whole genome shotgun (WGS) entry which is preliminary data.</text>
</comment>
<dbReference type="PRINTS" id="PR01021">
    <property type="entry name" value="OMPADOMAIN"/>
</dbReference>
<dbReference type="SUPFAM" id="SSF103088">
    <property type="entry name" value="OmpA-like"/>
    <property type="match status" value="1"/>
</dbReference>
<evidence type="ECO:0000256" key="1">
    <source>
        <dbReference type="ARBA" id="ARBA00004442"/>
    </source>
</evidence>
<dbReference type="Gene3D" id="3.30.1330.60">
    <property type="entry name" value="OmpA-like domain"/>
    <property type="match status" value="1"/>
</dbReference>
<protein>
    <submittedName>
        <fullName evidence="7">Outer membrane protein OmpA-like peptidoglycan-associated protein</fullName>
    </submittedName>
</protein>
<keyword evidence="8" id="KW-1185">Reference proteome</keyword>
<dbReference type="InterPro" id="IPR009282">
    <property type="entry name" value="DUF937"/>
</dbReference>
<proteinExistence type="predicted"/>
<dbReference type="CDD" id="cd07185">
    <property type="entry name" value="OmpA_C-like"/>
    <property type="match status" value="1"/>
</dbReference>
<dbReference type="Pfam" id="PF06078">
    <property type="entry name" value="DUF937"/>
    <property type="match status" value="1"/>
</dbReference>
<dbReference type="InterPro" id="IPR036737">
    <property type="entry name" value="OmpA-like_sf"/>
</dbReference>
<feature type="domain" description="OmpA-like" evidence="6">
    <location>
        <begin position="254"/>
        <end position="361"/>
    </location>
</feature>
<feature type="region of interest" description="Disordered" evidence="5">
    <location>
        <begin position="339"/>
        <end position="361"/>
    </location>
</feature>
<evidence type="ECO:0000259" key="6">
    <source>
        <dbReference type="PROSITE" id="PS51123"/>
    </source>
</evidence>
<name>A0A841HU56_9GAMM</name>
<organism evidence="7 8">
    <name type="scientific">Povalibacter uvarum</name>
    <dbReference type="NCBI Taxonomy" id="732238"/>
    <lineage>
        <taxon>Bacteria</taxon>
        <taxon>Pseudomonadati</taxon>
        <taxon>Pseudomonadota</taxon>
        <taxon>Gammaproteobacteria</taxon>
        <taxon>Steroidobacterales</taxon>
        <taxon>Steroidobacteraceae</taxon>
        <taxon>Povalibacter</taxon>
    </lineage>
</organism>
<dbReference type="GO" id="GO:0009279">
    <property type="term" value="C:cell outer membrane"/>
    <property type="evidence" value="ECO:0007669"/>
    <property type="project" value="UniProtKB-SubCell"/>
</dbReference>
<gene>
    <name evidence="7" type="ORF">HNQ60_004631</name>
</gene>
<reference evidence="7 8" key="1">
    <citation type="submission" date="2020-08" db="EMBL/GenBank/DDBJ databases">
        <title>Genomic Encyclopedia of Type Strains, Phase IV (KMG-IV): sequencing the most valuable type-strain genomes for metagenomic binning, comparative biology and taxonomic classification.</title>
        <authorList>
            <person name="Goeker M."/>
        </authorList>
    </citation>
    <scope>NUCLEOTIDE SEQUENCE [LARGE SCALE GENOMIC DNA]</scope>
    <source>
        <strain evidence="7 8">DSM 26723</strain>
    </source>
</reference>
<dbReference type="InterPro" id="IPR006664">
    <property type="entry name" value="OMP_bac"/>
</dbReference>
<sequence length="361" mass="37988">MNIDLLDIFNSTLGGPLVRQTSGLLGESEESTRAAARAAGPTLLAALIQRAASPQGIGEIFRATTSDNIDSHLPAKLPGVLANRGTMESLLSSGEALTGMLFGGRTGPVTNAISQVSGARPNSAMTLLSMAAPLLFGMLKKFVSHNDLDPSALASLVLRQRPSLERAGLDPRITQALGFGSLNELLASVPAAGAGVAGAAVAKAPTRDKPWLPWAVAAGVAVLGVMFFVNRTSEYQEAPGGAVQIAEVPQDSTPLRVAEADTTKVYFELGDASIDQEDRQRIADMAQSARSSDRSVAITGYTDRTGDELQNAELAKNRAMAVREALVDEGVQVERIVMDPPRNVTGDGTEDEARRVDIDMR</sequence>
<dbReference type="Pfam" id="PF00691">
    <property type="entry name" value="OmpA"/>
    <property type="match status" value="1"/>
</dbReference>
<dbReference type="InterPro" id="IPR050330">
    <property type="entry name" value="Bact_OuterMem_StrucFunc"/>
</dbReference>
<feature type="compositionally biased region" description="Basic and acidic residues" evidence="5">
    <location>
        <begin position="351"/>
        <end position="361"/>
    </location>
</feature>
<comment type="subcellular location">
    <subcellularLocation>
        <location evidence="1">Cell outer membrane</location>
    </subcellularLocation>
</comment>
<keyword evidence="3" id="KW-0998">Cell outer membrane</keyword>
<dbReference type="InterPro" id="IPR006665">
    <property type="entry name" value="OmpA-like"/>
</dbReference>